<organism evidence="4 5">
    <name type="scientific">Arsenophonus apicola</name>
    <dbReference type="NCBI Taxonomy" id="2879119"/>
    <lineage>
        <taxon>Bacteria</taxon>
        <taxon>Pseudomonadati</taxon>
        <taxon>Pseudomonadota</taxon>
        <taxon>Gammaproteobacteria</taxon>
        <taxon>Enterobacterales</taxon>
        <taxon>Morganellaceae</taxon>
        <taxon>Arsenophonus</taxon>
    </lineage>
</organism>
<accession>A0ABY8P2V8</accession>
<feature type="domain" description="Big-1" evidence="3">
    <location>
        <begin position="870"/>
        <end position="966"/>
    </location>
</feature>
<dbReference type="Gene3D" id="2.40.160.160">
    <property type="entry name" value="Inverse autotransporter, beta-domain"/>
    <property type="match status" value="1"/>
</dbReference>
<dbReference type="Pfam" id="PF02369">
    <property type="entry name" value="Big_1"/>
    <property type="match status" value="7"/>
</dbReference>
<dbReference type="EMBL" id="CP123759">
    <property type="protein sequence ID" value="WGO83519.1"/>
    <property type="molecule type" value="Genomic_DNA"/>
</dbReference>
<feature type="domain" description="Big-1" evidence="3">
    <location>
        <begin position="543"/>
        <end position="645"/>
    </location>
</feature>
<dbReference type="PANTHER" id="PTHR39576:SF2">
    <property type="entry name" value="ATTACHING AND EFFACING PROTEIN HOMOLOG-RELATED"/>
    <property type="match status" value="1"/>
</dbReference>
<keyword evidence="5" id="KW-1185">Reference proteome</keyword>
<dbReference type="InterPro" id="IPR024519">
    <property type="entry name" value="IAT_beta"/>
</dbReference>
<dbReference type="InterPro" id="IPR038177">
    <property type="entry name" value="IAT_beta_sf"/>
</dbReference>
<dbReference type="Pfam" id="PF11924">
    <property type="entry name" value="IAT_beta"/>
    <property type="match status" value="1"/>
</dbReference>
<name>A0ABY8P2V8_9GAMM</name>
<dbReference type="SMART" id="SM00634">
    <property type="entry name" value="BID_1"/>
    <property type="match status" value="8"/>
</dbReference>
<dbReference type="Gene3D" id="3.10.100.10">
    <property type="entry name" value="Mannose-Binding Protein A, subunit A"/>
    <property type="match status" value="1"/>
</dbReference>
<feature type="region of interest" description="Disordered" evidence="2">
    <location>
        <begin position="68"/>
        <end position="96"/>
    </location>
</feature>
<dbReference type="Proteomes" id="UP001231859">
    <property type="component" value="Chromosome"/>
</dbReference>
<sequence>MQRNANCYFTKTKRIIAYLLLFIQLFLPVFVASSSIAKAAQNSGSNNSMMDTINGLNNLMQSPLTKDAPAVNKEQAESNKNNAAVKTSASSPPSDSALSLLEAHFSSQQSAAPIQSAKNNKQDAIFNTLPTLGINDSEPKSQTVVSSEQQMAQSISQLAQTLSTEDAIKAYMGYARSIGENLVNQKIHDWLSQFGNARVQINSNKTGDVDLLVPVLDKPNSLLFSQIGIRANEHRNTTNIGVGYRQYQDAWMWGINSFYDYDITGNNSRFGVGGELWADYLKLAVNGYFRLTDWHQSRLHEMRDYDERPANGFDLRAEGFLPSYPHLGAYAKYEKYYGDGISLNNGLSSSDLIDNPSATTFGLSYTPFPLLTFKSQISRGDTKESSIGMELAYRFGVLLAEQLDPDNVDLMRSLAGNRYDFVDRNYNIVMQYRKQELLSISLPESTNGEAAQTIPITVTVNKAKYGLKQVSWTAPELIVQGGSIQAMSPTSINLTLPAFIFQKQSKATQSYRISAVAVDNEGNQSNTAVMVINVSPSQDTIRSITLTPNSTLVANNSDAYVATALVQNKKNEALVGRAITFTIDGFQSSGVSLFNMDGKRADSLTVITDSEGKAKVKITSKVVGTGTLTAAMKNGNSNAIPVSFAPDIATAKVASVTLSGNETNKAADGISRFTFEALVTDQFNNPVPNVNVNWSHDKGNTAILSAEQSQTDENGRATITLTSKVVVDDVRVSANYNNPANKVAANKAVNFIYILASAKVDSVTLEDSESQKIADNNSFFTFSAQLVDGNGNPIKQKGLEVNWSHNKGNEVKLAAKSQTDENGRASIALYSTTAAIESVVVSARFGSTKRVDADREVAFVADENSIRVKSVTLNDKNNSKLANGHNKFIFTALLLDGNDNPVRQRTVNWAHNKNDEVKLSAATSQTDENGRATITLHSTTTAVNNIIVNARYGASAAVNAQEVEFYADTNTAQVGDVTLVDSEVSKVADGNNHFTFNAQLVDKYGHPINKAGLKVEWSHNKEQQITLSAESTPTNDKGIATVTLHSSKIAVDDIIVYAKYRVPPQKRADKNVNFIGDVKTARVGKITLNDAENKKIADGKSGFEFSTQLVDHNGNSVKQAELVIKWRQDSGASVNLPATSKTDKDGRATVILQSSQKAVDNVVIYAQYGSSGEEKSDAVNFIADINTAKLKEVTLDDTETDKVADGNNRFIFKAQLVDRYDNPIKEAGQDISWSLEDEKAKDVQLSAESSPTDKNGLATIELISTTKAVDNVIVSGQYGTAPKVDANKAVNFIADITTAIVGSVTLDDNLVRKVADGKNYFTFRAQLVDQHNNPVKVPNLEVNWQHNKNDVILPTSSETNRDGQATITLTSTKTAVSDIIVSAQYRTGDKKDANKQVNFIQVSFKQLKINGTPFTMDSGIPTIGFQGAKFEIITNGAPASEFNWQSSEGWVSVKNGEITFEVDPGNNPKTVIISATHSTGGEPVKYEFTLKKWHLYSQQEMGWNDAKNWCSSRGLTLPTVTQLSAGQFKRGIDSLWSEWGDVRLYNWNYHMYWTSETSGNNVKTVGMVSGFINNSGDGKNNKFFFTCVRDL</sequence>
<dbReference type="PANTHER" id="PTHR39576">
    <property type="entry name" value="ATTACHING AND EFFACING PROTEIN HOMOLOG-RELATED-RELATED"/>
    <property type="match status" value="1"/>
</dbReference>
<gene>
    <name evidence="4" type="ORF">QG404_14570</name>
</gene>
<feature type="compositionally biased region" description="Polar residues" evidence="2">
    <location>
        <begin position="78"/>
        <end position="87"/>
    </location>
</feature>
<reference evidence="4 5" key="1">
    <citation type="submission" date="2023-04" db="EMBL/GenBank/DDBJ databases">
        <title>Genome dynamics across the evolutionary transition to endosymbiosis.</title>
        <authorList>
            <person name="Siozios S."/>
            <person name="Nadal-Jimenez P."/>
            <person name="Azagi T."/>
            <person name="Sprong H."/>
            <person name="Frost C.L."/>
            <person name="Parratt S.R."/>
            <person name="Taylor G."/>
            <person name="Brettell L."/>
            <person name="Lew K.C."/>
            <person name="Croft L."/>
            <person name="King K.C."/>
            <person name="Brockhurst M.A."/>
            <person name="Hypsa V."/>
            <person name="Novakova E."/>
            <person name="Darby A.C."/>
            <person name="Hurst G.D.D."/>
        </authorList>
    </citation>
    <scope>NUCLEOTIDE SEQUENCE [LARGE SCALE GENOMIC DNA]</scope>
    <source>
        <strain evidence="5">aApi_AU</strain>
    </source>
</reference>
<dbReference type="SUPFAM" id="SSF49373">
    <property type="entry name" value="Invasin/intimin cell-adhesion fragments"/>
    <property type="match status" value="9"/>
</dbReference>
<dbReference type="InterPro" id="IPR013783">
    <property type="entry name" value="Ig-like_fold"/>
</dbReference>
<dbReference type="InterPro" id="IPR051715">
    <property type="entry name" value="Intimin-Invasin_domain"/>
</dbReference>
<dbReference type="Gene3D" id="2.60.40.10">
    <property type="entry name" value="Immunoglobulins"/>
    <property type="match status" value="8"/>
</dbReference>
<evidence type="ECO:0000313" key="5">
    <source>
        <dbReference type="Proteomes" id="UP001231859"/>
    </source>
</evidence>
<evidence type="ECO:0000256" key="1">
    <source>
        <dbReference type="ARBA" id="ARBA00010116"/>
    </source>
</evidence>
<protein>
    <submittedName>
        <fullName evidence="4">Inverse autotransporter beta domain-containing protein</fullName>
    </submittedName>
</protein>
<comment type="similarity">
    <text evidence="1">Belongs to the intimin/invasin family.</text>
</comment>
<dbReference type="InterPro" id="IPR003344">
    <property type="entry name" value="Big_1_dom"/>
</dbReference>
<proteinExistence type="inferred from homology"/>
<dbReference type="Pfam" id="PF21764">
    <property type="entry name" value="Invasin_D4"/>
    <property type="match status" value="1"/>
</dbReference>
<dbReference type="InterPro" id="IPR016186">
    <property type="entry name" value="C-type_lectin-like/link_sf"/>
</dbReference>
<dbReference type="PROSITE" id="PS51127">
    <property type="entry name" value="BIG1"/>
    <property type="match status" value="4"/>
</dbReference>
<dbReference type="InterPro" id="IPR008964">
    <property type="entry name" value="Invasin/intimin_cell_adhesion"/>
</dbReference>
<feature type="domain" description="Big-1" evidence="3">
    <location>
        <begin position="762"/>
        <end position="860"/>
    </location>
</feature>
<dbReference type="RefSeq" id="WP_280938229.1">
    <property type="nucleotide sequence ID" value="NZ_CP123759.1"/>
</dbReference>
<dbReference type="InterPro" id="IPR048658">
    <property type="entry name" value="Invasin_D4"/>
</dbReference>
<evidence type="ECO:0000256" key="2">
    <source>
        <dbReference type="SAM" id="MobiDB-lite"/>
    </source>
</evidence>
<evidence type="ECO:0000259" key="3">
    <source>
        <dbReference type="PROSITE" id="PS51127"/>
    </source>
</evidence>
<dbReference type="Gene3D" id="2.60.40.1080">
    <property type="match status" value="1"/>
</dbReference>
<feature type="domain" description="Big-1" evidence="3">
    <location>
        <begin position="655"/>
        <end position="752"/>
    </location>
</feature>
<evidence type="ECO:0000313" key="4">
    <source>
        <dbReference type="EMBL" id="WGO83519.1"/>
    </source>
</evidence>